<feature type="region of interest" description="Disordered" evidence="1">
    <location>
        <begin position="21"/>
        <end position="42"/>
    </location>
</feature>
<dbReference type="SUPFAM" id="SSF52540">
    <property type="entry name" value="P-loop containing nucleoside triphosphate hydrolases"/>
    <property type="match status" value="1"/>
</dbReference>
<dbReference type="OrthoDB" id="3265930at2759"/>
<evidence type="ECO:0000259" key="2">
    <source>
        <dbReference type="SMART" id="SM00382"/>
    </source>
</evidence>
<dbReference type="Pfam" id="PF00004">
    <property type="entry name" value="AAA"/>
    <property type="match status" value="1"/>
</dbReference>
<dbReference type="Gene3D" id="3.40.50.300">
    <property type="entry name" value="P-loop containing nucleotide triphosphate hydrolases"/>
    <property type="match status" value="1"/>
</dbReference>
<dbReference type="EMBL" id="CAFZ01000125">
    <property type="protein sequence ID" value="CCA71566.1"/>
    <property type="molecule type" value="Genomic_DNA"/>
</dbReference>
<name>G4TJS4_SERID</name>
<dbReference type="AlphaFoldDB" id="G4TJS4"/>
<dbReference type="InterPro" id="IPR003593">
    <property type="entry name" value="AAA+_ATPase"/>
</dbReference>
<dbReference type="InterPro" id="IPR003959">
    <property type="entry name" value="ATPase_AAA_core"/>
</dbReference>
<feature type="domain" description="AAA+ ATPase" evidence="2">
    <location>
        <begin position="256"/>
        <end position="406"/>
    </location>
</feature>
<protein>
    <recommendedName>
        <fullName evidence="2">AAA+ ATPase domain-containing protein</fullName>
    </recommendedName>
</protein>
<organism evidence="3 4">
    <name type="scientific">Serendipita indica (strain DSM 11827)</name>
    <name type="common">Root endophyte fungus</name>
    <name type="synonym">Piriformospora indica</name>
    <dbReference type="NCBI Taxonomy" id="1109443"/>
    <lineage>
        <taxon>Eukaryota</taxon>
        <taxon>Fungi</taxon>
        <taxon>Dikarya</taxon>
        <taxon>Basidiomycota</taxon>
        <taxon>Agaricomycotina</taxon>
        <taxon>Agaricomycetes</taxon>
        <taxon>Sebacinales</taxon>
        <taxon>Serendipitaceae</taxon>
        <taxon>Serendipita</taxon>
    </lineage>
</organism>
<dbReference type="Proteomes" id="UP000007148">
    <property type="component" value="Unassembled WGS sequence"/>
</dbReference>
<dbReference type="InterPro" id="IPR027417">
    <property type="entry name" value="P-loop_NTPase"/>
</dbReference>
<evidence type="ECO:0000313" key="3">
    <source>
        <dbReference type="EMBL" id="CCA71566.1"/>
    </source>
</evidence>
<evidence type="ECO:0000256" key="1">
    <source>
        <dbReference type="SAM" id="MobiDB-lite"/>
    </source>
</evidence>
<gene>
    <name evidence="3" type="ORF">PIIN_05503</name>
</gene>
<accession>G4TJS4</accession>
<dbReference type="SMART" id="SM00382">
    <property type="entry name" value="AAA"/>
    <property type="match status" value="1"/>
</dbReference>
<feature type="region of interest" description="Disordered" evidence="1">
    <location>
        <begin position="300"/>
        <end position="337"/>
    </location>
</feature>
<keyword evidence="4" id="KW-1185">Reference proteome</keyword>
<dbReference type="HOGENOM" id="CLU_547591_0_0_1"/>
<comment type="caution">
    <text evidence="3">The sequence shown here is derived from an EMBL/GenBank/DDBJ whole genome shotgun (WGS) entry which is preliminary data.</text>
</comment>
<evidence type="ECO:0000313" key="4">
    <source>
        <dbReference type="Proteomes" id="UP000007148"/>
    </source>
</evidence>
<sequence>MDAHGDTAIRQVHDNQVLEERQVESDSSHFSSPMTSPVLGSTFRPLQEPTLGVYFEPADGEKNDVLAALRVTRKINRQALEAVQRVQPQTKQCLDFASLLQAQDKEMRQWILKGCQIDPTRTVAIRQLSLFARLARYVRHLRDVEMDLPSPPISTSRVGLMLRRLSSSASSGSSNSQRDKVDPRLIMAAERVSASFAPLKASIEDFMKAQTQKTALYTNFEKIRHDLNIVHPLCLPDTRVSLRNSIKIWAASSSEVPLVLVLLGEKGAGKSTTASMACCELGNIDMLHSAHFLNANSGPLAKRSAAPPARPRSKSLGGSLSPLSHSPFRSRGQTVPNHGKSLVTDIIKRINTPDAHGHVIVIDNADSLIHGEGLRLLEVVTTANSPDSRLRLLITCTTMPNWLRSSSGSVKVETLGLGDSGDAENKADIATYVSSRMCFSLSAADQQRLVDATDGNFAKAVRLCDLVEEGGSPERVLDTVLYQEMISKHGDNVRIVLV</sequence>
<dbReference type="GO" id="GO:0016887">
    <property type="term" value="F:ATP hydrolysis activity"/>
    <property type="evidence" value="ECO:0007669"/>
    <property type="project" value="InterPro"/>
</dbReference>
<dbReference type="InParanoid" id="G4TJS4"/>
<reference evidence="3 4" key="1">
    <citation type="journal article" date="2011" name="PLoS Pathog.">
        <title>Endophytic Life Strategies Decoded by Genome and Transcriptome Analyses of the Mutualistic Root Symbiont Piriformospora indica.</title>
        <authorList>
            <person name="Zuccaro A."/>
            <person name="Lahrmann U."/>
            <person name="Guldener U."/>
            <person name="Langen G."/>
            <person name="Pfiffi S."/>
            <person name="Biedenkopf D."/>
            <person name="Wong P."/>
            <person name="Samans B."/>
            <person name="Grimm C."/>
            <person name="Basiewicz M."/>
            <person name="Murat C."/>
            <person name="Martin F."/>
            <person name="Kogel K.H."/>
        </authorList>
    </citation>
    <scope>NUCLEOTIDE SEQUENCE [LARGE SCALE GENOMIC DNA]</scope>
    <source>
        <strain evidence="3 4">DSM 11827</strain>
    </source>
</reference>
<proteinExistence type="predicted"/>
<feature type="compositionally biased region" description="Low complexity" evidence="1">
    <location>
        <begin position="314"/>
        <end position="327"/>
    </location>
</feature>
<dbReference type="GO" id="GO:0005524">
    <property type="term" value="F:ATP binding"/>
    <property type="evidence" value="ECO:0007669"/>
    <property type="project" value="InterPro"/>
</dbReference>
<feature type="compositionally biased region" description="Polar residues" evidence="1">
    <location>
        <begin position="28"/>
        <end position="39"/>
    </location>
</feature>